<dbReference type="InterPro" id="IPR007167">
    <property type="entry name" value="Fe-transptr_FeoA-like"/>
</dbReference>
<dbReference type="InterPro" id="IPR008988">
    <property type="entry name" value="Transcriptional_repressor_C"/>
</dbReference>
<organism evidence="3 4">
    <name type="scientific">Candidatus Saganbacteria bacterium CG08_land_8_20_14_0_20_45_16</name>
    <dbReference type="NCBI Taxonomy" id="2014293"/>
    <lineage>
        <taxon>Bacteria</taxon>
        <taxon>Bacillati</taxon>
        <taxon>Saganbacteria</taxon>
    </lineage>
</organism>
<sequence>MKKEVSLVNLADGESATVIAFEACHGGSSRLEAMGIRIGKKIKKLGGMFLRGPITIEIGQTRLGIGHGLAAKVIVEPDQ</sequence>
<protein>
    <submittedName>
        <fullName evidence="3">Ferrous iron transport protein A</fullName>
    </submittedName>
</protein>
<evidence type="ECO:0000313" key="3">
    <source>
        <dbReference type="EMBL" id="PIS28730.1"/>
    </source>
</evidence>
<evidence type="ECO:0000259" key="2">
    <source>
        <dbReference type="SMART" id="SM00899"/>
    </source>
</evidence>
<proteinExistence type="predicted"/>
<gene>
    <name evidence="3" type="ORF">COT42_07110</name>
</gene>
<evidence type="ECO:0000313" key="4">
    <source>
        <dbReference type="Proteomes" id="UP000231343"/>
    </source>
</evidence>
<dbReference type="PANTHER" id="PTHR43151:SF1">
    <property type="entry name" value="SSR2333 PROTEIN"/>
    <property type="match status" value="1"/>
</dbReference>
<dbReference type="SMART" id="SM00899">
    <property type="entry name" value="FeoA"/>
    <property type="match status" value="1"/>
</dbReference>
<dbReference type="EMBL" id="PEYM01000119">
    <property type="protein sequence ID" value="PIS28730.1"/>
    <property type="molecule type" value="Genomic_DNA"/>
</dbReference>
<feature type="domain" description="Ferrous iron transporter FeoA-like" evidence="2">
    <location>
        <begin position="5"/>
        <end position="77"/>
    </location>
</feature>
<dbReference type="InterPro" id="IPR038157">
    <property type="entry name" value="FeoA_core_dom"/>
</dbReference>
<dbReference type="InterPro" id="IPR053184">
    <property type="entry name" value="FeoA-like"/>
</dbReference>
<dbReference type="Gene3D" id="2.30.30.90">
    <property type="match status" value="1"/>
</dbReference>
<comment type="caution">
    <text evidence="3">The sequence shown here is derived from an EMBL/GenBank/DDBJ whole genome shotgun (WGS) entry which is preliminary data.</text>
</comment>
<dbReference type="PANTHER" id="PTHR43151">
    <property type="entry name" value="FEOA FAMILY PROTEIN"/>
    <property type="match status" value="1"/>
</dbReference>
<keyword evidence="1" id="KW-0408">Iron</keyword>
<reference evidence="3 4" key="1">
    <citation type="submission" date="2017-09" db="EMBL/GenBank/DDBJ databases">
        <title>Depth-based differentiation of microbial function through sediment-hosted aquifers and enrichment of novel symbionts in the deep terrestrial subsurface.</title>
        <authorList>
            <person name="Probst A.J."/>
            <person name="Ladd B."/>
            <person name="Jarett J.K."/>
            <person name="Geller-Mcgrath D.E."/>
            <person name="Sieber C.M."/>
            <person name="Emerson J.B."/>
            <person name="Anantharaman K."/>
            <person name="Thomas B.C."/>
            <person name="Malmstrom R."/>
            <person name="Stieglmeier M."/>
            <person name="Klingl A."/>
            <person name="Woyke T."/>
            <person name="Ryan C.M."/>
            <person name="Banfield J.F."/>
        </authorList>
    </citation>
    <scope>NUCLEOTIDE SEQUENCE [LARGE SCALE GENOMIC DNA]</scope>
    <source>
        <strain evidence="3">CG08_land_8_20_14_0_20_45_16</strain>
    </source>
</reference>
<dbReference type="Proteomes" id="UP000231343">
    <property type="component" value="Unassembled WGS sequence"/>
</dbReference>
<dbReference type="Pfam" id="PF04023">
    <property type="entry name" value="FeoA"/>
    <property type="match status" value="1"/>
</dbReference>
<evidence type="ECO:0000256" key="1">
    <source>
        <dbReference type="ARBA" id="ARBA00023004"/>
    </source>
</evidence>
<dbReference type="SUPFAM" id="SSF50037">
    <property type="entry name" value="C-terminal domain of transcriptional repressors"/>
    <property type="match status" value="1"/>
</dbReference>
<accession>A0A2H0XUV0</accession>
<name>A0A2H0XUV0_UNCSA</name>
<dbReference type="AlphaFoldDB" id="A0A2H0XUV0"/>
<dbReference type="GO" id="GO:0046914">
    <property type="term" value="F:transition metal ion binding"/>
    <property type="evidence" value="ECO:0007669"/>
    <property type="project" value="InterPro"/>
</dbReference>